<dbReference type="AlphaFoldDB" id="Q7UE24"/>
<dbReference type="SUPFAM" id="SSF110849">
    <property type="entry name" value="ParB/Sulfiredoxin"/>
    <property type="match status" value="1"/>
</dbReference>
<accession>Q7UE24</accession>
<keyword evidence="2" id="KW-1185">Reference proteome</keyword>
<proteinExistence type="predicted"/>
<evidence type="ECO:0000313" key="2">
    <source>
        <dbReference type="Proteomes" id="UP000001025"/>
    </source>
</evidence>
<dbReference type="Proteomes" id="UP000001025">
    <property type="component" value="Chromosome"/>
</dbReference>
<sequence length="289" mass="31775">MNTVDTWNEGESQTFESCVIEQLGEGDGDGQTLECRLVSIDKVEFDDTIQCRTGIVESAVDDYAEVWKANRKEARYVFQSPIVLFFDGEHYWIGDGWHRLIAARRVGRAEVFSQVHRGGRNEAMKYALSANAENGLRRTNDDKRKAVRIALKEFPDYSARQIAKMVKVSNTFVSKTLKSTTALSPTETTEHAAAVEGVNVYTPPLAGGAVSPQLDSVSPTTQTIAPPSREPVVLQKKADSLIQKHVGALTRGVTDLTRLLGGEGENSYEANKALDTLLETLKAMGRGVR</sequence>
<protein>
    <submittedName>
        <fullName evidence="1">Probable streptomycin biosynthesis operon possible regulatory protein</fullName>
    </submittedName>
</protein>
<reference evidence="1 2" key="1">
    <citation type="journal article" date="2003" name="Proc. Natl. Acad. Sci. U.S.A.">
        <title>Complete genome sequence of the marine planctomycete Pirellula sp. strain 1.</title>
        <authorList>
            <person name="Gloeckner F.O."/>
            <person name="Kube M."/>
            <person name="Bauer M."/>
            <person name="Teeling H."/>
            <person name="Lombardot T."/>
            <person name="Ludwig W."/>
            <person name="Gade D."/>
            <person name="Beck A."/>
            <person name="Borzym K."/>
            <person name="Heitmann K."/>
            <person name="Rabus R."/>
            <person name="Schlesner H."/>
            <person name="Amann R."/>
            <person name="Reinhardt R."/>
        </authorList>
    </citation>
    <scope>NUCLEOTIDE SEQUENCE [LARGE SCALE GENOMIC DNA]</scope>
    <source>
        <strain evidence="2">DSM 10527 / NCIMB 13988 / SH1</strain>
    </source>
</reference>
<dbReference type="OrthoDB" id="291811at2"/>
<name>Q7UE24_RHOBA</name>
<dbReference type="KEGG" id="rba:RB11635"/>
<dbReference type="PATRIC" id="fig|243090.15.peg.5634"/>
<dbReference type="InterPro" id="IPR036086">
    <property type="entry name" value="ParB/Sulfiredoxin_sf"/>
</dbReference>
<gene>
    <name evidence="1" type="primary">strR</name>
    <name evidence="1" type="ordered locus">RB11635</name>
</gene>
<dbReference type="InParanoid" id="Q7UE24"/>
<dbReference type="eggNOG" id="COG1475">
    <property type="taxonomic scope" value="Bacteria"/>
</dbReference>
<evidence type="ECO:0000313" key="1">
    <source>
        <dbReference type="EMBL" id="CAD79228.1"/>
    </source>
</evidence>
<dbReference type="EMBL" id="BX294153">
    <property type="protein sequence ID" value="CAD79228.1"/>
    <property type="molecule type" value="Genomic_DNA"/>
</dbReference>
<dbReference type="STRING" id="243090.RB11635"/>
<dbReference type="EnsemblBacteria" id="CAD79228">
    <property type="protein sequence ID" value="CAD79228"/>
    <property type="gene ID" value="RB11635"/>
</dbReference>
<organism evidence="1 2">
    <name type="scientific">Rhodopirellula baltica (strain DSM 10527 / NCIMB 13988 / SH1)</name>
    <dbReference type="NCBI Taxonomy" id="243090"/>
    <lineage>
        <taxon>Bacteria</taxon>
        <taxon>Pseudomonadati</taxon>
        <taxon>Planctomycetota</taxon>
        <taxon>Planctomycetia</taxon>
        <taxon>Pirellulales</taxon>
        <taxon>Pirellulaceae</taxon>
        <taxon>Rhodopirellula</taxon>
    </lineage>
</organism>
<dbReference type="HOGENOM" id="CLU_962705_0_0_0"/>